<feature type="compositionally biased region" description="Polar residues" evidence="1">
    <location>
        <begin position="1"/>
        <end position="17"/>
    </location>
</feature>
<accession>A0A2N3N3J6</accession>
<dbReference type="SUPFAM" id="SSF47954">
    <property type="entry name" value="Cyclin-like"/>
    <property type="match status" value="1"/>
</dbReference>
<feature type="compositionally biased region" description="Low complexity" evidence="1">
    <location>
        <begin position="29"/>
        <end position="50"/>
    </location>
</feature>
<evidence type="ECO:0000313" key="3">
    <source>
        <dbReference type="Proteomes" id="UP000233524"/>
    </source>
</evidence>
<sequence>MLTTSPVITSPNSSKNVSPRPFQYVPARTSQGSPSLPSSSRSSRQNTILSQSPEPITASPTVRTSSGLMSSPSDVLQVPAAPVAAGGNSASGAAPSTGIISTQPVDSNDAQVVAVHRPPNDQKPQPDAQTSSKKPQSTKRRPNSPEHALNATPDDQTPADRTTGSQDQTRPAQRHRALPADPKILPLAYEHCAVTDMVVLIAHMLSELIETNDALALRSGSLTRFHSRTAPGISVLDYLNRLAHHATLSPPLLLSMVYYIDRLCALYPEFTINTLTVHRFLITAATVAAKGLSDSFWNNATYAKVGGVRVAELKLLELEFLYRVDWKIVPNPDVLVAYYKGLVERCPGYTLEPSALNSPIEKDELEEPQGPNSNAENAAASTKAAKTLKNGDG</sequence>
<dbReference type="OrthoDB" id="337735at2759"/>
<feature type="compositionally biased region" description="Low complexity" evidence="1">
    <location>
        <begin position="78"/>
        <end position="96"/>
    </location>
</feature>
<dbReference type="Gene3D" id="1.10.472.10">
    <property type="entry name" value="Cyclin-like"/>
    <property type="match status" value="1"/>
</dbReference>
<evidence type="ECO:0000256" key="1">
    <source>
        <dbReference type="SAM" id="MobiDB-lite"/>
    </source>
</evidence>
<dbReference type="GO" id="GO:0000307">
    <property type="term" value="C:cyclin-dependent protein kinase holoenzyme complex"/>
    <property type="evidence" value="ECO:0007669"/>
    <property type="project" value="TreeGrafter"/>
</dbReference>
<feature type="region of interest" description="Disordered" evidence="1">
    <location>
        <begin position="116"/>
        <end position="179"/>
    </location>
</feature>
<dbReference type="STRING" id="41688.A0A2N3N3J6"/>
<evidence type="ECO:0008006" key="4">
    <source>
        <dbReference type="Google" id="ProtNLM"/>
    </source>
</evidence>
<dbReference type="GO" id="GO:0016538">
    <property type="term" value="F:cyclin-dependent protein serine/threonine kinase regulator activity"/>
    <property type="evidence" value="ECO:0007669"/>
    <property type="project" value="TreeGrafter"/>
</dbReference>
<dbReference type="GO" id="GO:0019901">
    <property type="term" value="F:protein kinase binding"/>
    <property type="evidence" value="ECO:0007669"/>
    <property type="project" value="InterPro"/>
</dbReference>
<dbReference type="EMBL" id="NLAX01000701">
    <property type="protein sequence ID" value="PKS06984.1"/>
    <property type="molecule type" value="Genomic_DNA"/>
</dbReference>
<proteinExistence type="predicted"/>
<dbReference type="PANTHER" id="PTHR15615:SF117">
    <property type="entry name" value="PHO85 CYCLIN PHO80"/>
    <property type="match status" value="1"/>
</dbReference>
<dbReference type="CDD" id="cd20558">
    <property type="entry name" value="CYCLIN_ScPCL7-like"/>
    <property type="match status" value="1"/>
</dbReference>
<protein>
    <recommendedName>
        <fullName evidence="4">Nuc-1 negative regulatory protein preg</fullName>
    </recommendedName>
</protein>
<keyword evidence="3" id="KW-1185">Reference proteome</keyword>
<dbReference type="InParanoid" id="A0A2N3N3J6"/>
<dbReference type="InterPro" id="IPR013922">
    <property type="entry name" value="Cyclin_PHO80-like"/>
</dbReference>
<dbReference type="Proteomes" id="UP000233524">
    <property type="component" value="Unassembled WGS sequence"/>
</dbReference>
<feature type="compositionally biased region" description="Polar residues" evidence="1">
    <location>
        <begin position="153"/>
        <end position="171"/>
    </location>
</feature>
<dbReference type="AlphaFoldDB" id="A0A2N3N3J6"/>
<dbReference type="InterPro" id="IPR036915">
    <property type="entry name" value="Cyclin-like_sf"/>
</dbReference>
<dbReference type="VEuPathDB" id="FungiDB:jhhlp_005581"/>
<feature type="compositionally biased region" description="Polar residues" evidence="1">
    <location>
        <begin position="51"/>
        <end position="74"/>
    </location>
</feature>
<dbReference type="Pfam" id="PF08613">
    <property type="entry name" value="Cyclin"/>
    <property type="match status" value="1"/>
</dbReference>
<organism evidence="2 3">
    <name type="scientific">Lomentospora prolificans</name>
    <dbReference type="NCBI Taxonomy" id="41688"/>
    <lineage>
        <taxon>Eukaryota</taxon>
        <taxon>Fungi</taxon>
        <taxon>Dikarya</taxon>
        <taxon>Ascomycota</taxon>
        <taxon>Pezizomycotina</taxon>
        <taxon>Sordariomycetes</taxon>
        <taxon>Hypocreomycetidae</taxon>
        <taxon>Microascales</taxon>
        <taxon>Microascaceae</taxon>
        <taxon>Lomentospora</taxon>
    </lineage>
</organism>
<feature type="compositionally biased region" description="Low complexity" evidence="1">
    <location>
        <begin position="373"/>
        <end position="387"/>
    </location>
</feature>
<name>A0A2N3N3J6_9PEZI</name>
<evidence type="ECO:0000313" key="2">
    <source>
        <dbReference type="EMBL" id="PKS06984.1"/>
    </source>
</evidence>
<dbReference type="PANTHER" id="PTHR15615">
    <property type="match status" value="1"/>
</dbReference>
<gene>
    <name evidence="2" type="ORF">jhhlp_005581</name>
</gene>
<feature type="region of interest" description="Disordered" evidence="1">
    <location>
        <begin position="354"/>
        <end position="393"/>
    </location>
</feature>
<feature type="region of interest" description="Disordered" evidence="1">
    <location>
        <begin position="1"/>
        <end position="103"/>
    </location>
</feature>
<comment type="caution">
    <text evidence="2">The sequence shown here is derived from an EMBL/GenBank/DDBJ whole genome shotgun (WGS) entry which is preliminary data.</text>
</comment>
<dbReference type="GO" id="GO:0005634">
    <property type="term" value="C:nucleus"/>
    <property type="evidence" value="ECO:0007669"/>
    <property type="project" value="TreeGrafter"/>
</dbReference>
<reference evidence="2 3" key="1">
    <citation type="journal article" date="2017" name="G3 (Bethesda)">
        <title>First Draft Genome Sequence of the Pathogenic Fungus Lomentospora prolificans (Formerly Scedosporium prolificans).</title>
        <authorList>
            <person name="Luo R."/>
            <person name="Zimin A."/>
            <person name="Workman R."/>
            <person name="Fan Y."/>
            <person name="Pertea G."/>
            <person name="Grossman N."/>
            <person name="Wear M.P."/>
            <person name="Jia B."/>
            <person name="Miller H."/>
            <person name="Casadevall A."/>
            <person name="Timp W."/>
            <person name="Zhang S.X."/>
            <person name="Salzberg S.L."/>
        </authorList>
    </citation>
    <scope>NUCLEOTIDE SEQUENCE [LARGE SCALE GENOMIC DNA]</scope>
    <source>
        <strain evidence="2 3">JHH-5317</strain>
    </source>
</reference>